<comment type="caution">
    <text evidence="1">The sequence shown here is derived from an EMBL/GenBank/DDBJ whole genome shotgun (WGS) entry which is preliminary data.</text>
</comment>
<protein>
    <submittedName>
        <fullName evidence="1">Uncharacterized protein</fullName>
    </submittedName>
</protein>
<dbReference type="RefSeq" id="WP_160982098.1">
    <property type="nucleotide sequence ID" value="NZ_WVHK01000119.1"/>
</dbReference>
<name>A0A6I4YMD2_9DEIO</name>
<dbReference type="AlphaFoldDB" id="A0A6I4YMD2"/>
<keyword evidence="2" id="KW-1185">Reference proteome</keyword>
<accession>A0A6I4YMD2</accession>
<gene>
    <name evidence="1" type="ORF">GLX28_18890</name>
</gene>
<organism evidence="1 2">
    <name type="scientific">Deinococcus xianganensis</name>
    <dbReference type="NCBI Taxonomy" id="1507289"/>
    <lineage>
        <taxon>Bacteria</taxon>
        <taxon>Thermotogati</taxon>
        <taxon>Deinococcota</taxon>
        <taxon>Deinococci</taxon>
        <taxon>Deinococcales</taxon>
        <taxon>Deinococcaceae</taxon>
        <taxon>Deinococcus</taxon>
    </lineage>
</organism>
<sequence length="50" mass="4993">MTSPLTRSARALLLGAALLVAALGVSGAGRALQPCPECLDVQVLDPCLGC</sequence>
<reference evidence="1 2" key="1">
    <citation type="submission" date="2019-11" db="EMBL/GenBank/DDBJ databases">
        <title>Genome sequence of Deinococcus xianganensis Y35, AI-2 producing algicidal bacterium, isolated from lake water.</title>
        <authorList>
            <person name="Li Y."/>
        </authorList>
    </citation>
    <scope>NUCLEOTIDE SEQUENCE [LARGE SCALE GENOMIC DNA]</scope>
    <source>
        <strain evidence="1 2">Y35</strain>
    </source>
</reference>
<dbReference type="Proteomes" id="UP000430519">
    <property type="component" value="Unassembled WGS sequence"/>
</dbReference>
<evidence type="ECO:0000313" key="1">
    <source>
        <dbReference type="EMBL" id="MXV21690.1"/>
    </source>
</evidence>
<dbReference type="EMBL" id="WVHK01000119">
    <property type="protein sequence ID" value="MXV21690.1"/>
    <property type="molecule type" value="Genomic_DNA"/>
</dbReference>
<evidence type="ECO:0000313" key="2">
    <source>
        <dbReference type="Proteomes" id="UP000430519"/>
    </source>
</evidence>
<proteinExistence type="predicted"/>